<evidence type="ECO:0000256" key="7">
    <source>
        <dbReference type="ARBA" id="ARBA00022722"/>
    </source>
</evidence>
<dbReference type="SUPFAM" id="SSF56281">
    <property type="entry name" value="Metallo-hydrolase/oxidoreductase"/>
    <property type="match status" value="2"/>
</dbReference>
<accession>A0ABD2YWS5</accession>
<evidence type="ECO:0000259" key="13">
    <source>
        <dbReference type="Pfam" id="PF13691"/>
    </source>
</evidence>
<dbReference type="InterPro" id="IPR027794">
    <property type="entry name" value="tRNase_Z_dom"/>
</dbReference>
<evidence type="ECO:0000256" key="10">
    <source>
        <dbReference type="ARBA" id="ARBA00022801"/>
    </source>
</evidence>
<dbReference type="GO" id="GO:0046872">
    <property type="term" value="F:metal ion binding"/>
    <property type="evidence" value="ECO:0007669"/>
    <property type="project" value="UniProtKB-KW"/>
</dbReference>
<dbReference type="Gene3D" id="3.60.15.10">
    <property type="entry name" value="Ribonuclease Z/Hydroxyacylglutathione hydrolase-like"/>
    <property type="match status" value="2"/>
</dbReference>
<feature type="domain" description="tRNase Z endonuclease" evidence="13">
    <location>
        <begin position="185"/>
        <end position="241"/>
    </location>
</feature>
<dbReference type="Pfam" id="PF13691">
    <property type="entry name" value="Lactamase_B_4"/>
    <property type="match status" value="1"/>
</dbReference>
<keyword evidence="9" id="KW-0255">Endonuclease</keyword>
<evidence type="ECO:0000256" key="11">
    <source>
        <dbReference type="ARBA" id="ARBA00022833"/>
    </source>
</evidence>
<keyword evidence="10" id="KW-0378">Hydrolase</keyword>
<dbReference type="HAMAP" id="MF_01818">
    <property type="entry name" value="RNase_Z_BN"/>
    <property type="match status" value="1"/>
</dbReference>
<evidence type="ECO:0000256" key="2">
    <source>
        <dbReference type="ARBA" id="ARBA00001947"/>
    </source>
</evidence>
<keyword evidence="15" id="KW-1185">Reference proteome</keyword>
<evidence type="ECO:0000256" key="5">
    <source>
        <dbReference type="ARBA" id="ARBA00012477"/>
    </source>
</evidence>
<dbReference type="Pfam" id="PF23023">
    <property type="entry name" value="Anti-Pycsar_Apyc1"/>
    <property type="match status" value="1"/>
</dbReference>
<dbReference type="PANTHER" id="PTHR12553">
    <property type="entry name" value="ZINC PHOSPHODIESTERASE ELAC PROTEIN 2"/>
    <property type="match status" value="1"/>
</dbReference>
<sequence length="1042" mass="115159">MPSISIYADSMPLQVTNLRLLFSSANLHSLSFSPSFFKPNTNLSSSFSVFLNPKIRSLKHPNSFPTHNNKPLLFFTAFSSYSKKTRNRNHSQRSPFSNTNNHHGRNSTTSLKGTDNFKKQKSGLAMELEEGSAANNPSAEFSYGFNKRRAEGRDKSDLPKKTFQLKVRKLNPVNTISYVQILGTGMDTHDTSPSVLLFFDKQRFIFNAGEGLQRFCTEHKIKLSKIDHIFLSRVCSETAGGLPGLLLTLAGINEEGMSVNVWGPSELKLLVDAMRAFIPNAAMVHTRSFGPASDSSAVATSVKDEFSNPVVLIDDEVVKLSAVVLRPSQAAVFELTKVESSTPKAGLAETDKNSLEHLSSLSSDCKARLSMKLGDLSVIYICELPDIKGKFDPDKAAALGLRPGPKYRELQLGNSVKSDRQNVMVHPSDVLGPSIPGPVVLLVDCPTFSHFEEVLSIQSLSAYYADASGCPHQSSRTVNCVIHLSPSHVTNTIEYQRWMSRFPEAQHIMAGHEMRNIEIPIIKSSARITAQLNYLCPQFFPAPGFWSLQHLNHTASDLKAASEGPLSEPCESIPAENLLKFVLRPYAQLGLERSAVPDSASHSEIIDELVSRIPEIAEAAEHISQLWLHNGKPRKENITEQADKVLIEEPWLHKNELPDCLEDVTREDLEIVLLGTGSSQPSKYRNVSSIFINLFSKGSILFDCGEGTLGQLKRRFGIKGADDAIRGLRCIWISHIHGDHHAGLARILALRRDLLKGVPHEPLVVVGPWRLKRFLDAYQRLEDLDMQFLDCKHTTESSLAALDSNEVDLAPRSAMNGENVKDADKIRAEDQKIDSTLFARGSPMQSYFKRPSSPVENATVHPILKTLVKVLREAGLEALTSFPVIHCPQAYGVVLKAAYRTNGAGKTIPGWKIVYSGDTRPCPELVRASNGATVLIHEATFEDGLIEEAIARNHSTTKEAVEVGASAGAYRVILTHFSQRYPKIPVFDETHLHNTCVAFDMMSVNLADLPLLPRVLPFIKLLFRDEMVVDESDDTNIVTAVA</sequence>
<evidence type="ECO:0000256" key="3">
    <source>
        <dbReference type="ARBA" id="ARBA00007823"/>
    </source>
</evidence>
<feature type="compositionally biased region" description="Polar residues" evidence="12">
    <location>
        <begin position="92"/>
        <end position="113"/>
    </location>
</feature>
<evidence type="ECO:0000256" key="4">
    <source>
        <dbReference type="ARBA" id="ARBA00011738"/>
    </source>
</evidence>
<keyword evidence="11" id="KW-0862">Zinc</keyword>
<evidence type="ECO:0000256" key="1">
    <source>
        <dbReference type="ARBA" id="ARBA00000402"/>
    </source>
</evidence>
<reference evidence="14 15" key="1">
    <citation type="submission" date="2024-11" db="EMBL/GenBank/DDBJ databases">
        <title>A near-complete genome assembly of Cinchona calisaya.</title>
        <authorList>
            <person name="Lian D.C."/>
            <person name="Zhao X.W."/>
            <person name="Wei L."/>
        </authorList>
    </citation>
    <scope>NUCLEOTIDE SEQUENCE [LARGE SCALE GENOMIC DNA]</scope>
    <source>
        <tissue evidence="14">Nenye</tissue>
    </source>
</reference>
<dbReference type="FunFam" id="3.60.15.10:FF:000037">
    <property type="entry name" value="tRNAse Z4"/>
    <property type="match status" value="1"/>
</dbReference>
<keyword evidence="7" id="KW-0540">Nuclease</keyword>
<dbReference type="InterPro" id="IPR013471">
    <property type="entry name" value="RNase_Z/BN"/>
</dbReference>
<dbReference type="AlphaFoldDB" id="A0ABD2YWS5"/>
<dbReference type="InterPro" id="IPR047151">
    <property type="entry name" value="RNZ2-like"/>
</dbReference>
<dbReference type="PANTHER" id="PTHR12553:SF49">
    <property type="entry name" value="ZINC PHOSPHODIESTERASE ELAC PROTEIN 2"/>
    <property type="match status" value="1"/>
</dbReference>
<comment type="catalytic activity">
    <reaction evidence="1">
        <text>Endonucleolytic cleavage of RNA, removing extra 3' nucleotides from tRNA precursor, generating 3' termini of tRNAs. A 3'-hydroxy group is left at the tRNA terminus and a 5'-phosphoryl group is left at the trailer molecule.</text>
        <dbReference type="EC" id="3.1.26.11"/>
    </reaction>
</comment>
<dbReference type="GO" id="GO:0042781">
    <property type="term" value="F:3'-tRNA processing endoribonuclease activity"/>
    <property type="evidence" value="ECO:0007669"/>
    <property type="project" value="UniProtKB-EC"/>
</dbReference>
<evidence type="ECO:0000313" key="15">
    <source>
        <dbReference type="Proteomes" id="UP001630127"/>
    </source>
</evidence>
<keyword evidence="6" id="KW-0819">tRNA processing</keyword>
<gene>
    <name evidence="14" type="ORF">ACH5RR_024478</name>
</gene>
<comment type="caution">
    <text evidence="14">The sequence shown here is derived from an EMBL/GenBank/DDBJ whole genome shotgun (WGS) entry which is preliminary data.</text>
</comment>
<dbReference type="EC" id="3.1.26.11" evidence="5"/>
<evidence type="ECO:0000256" key="9">
    <source>
        <dbReference type="ARBA" id="ARBA00022759"/>
    </source>
</evidence>
<dbReference type="Proteomes" id="UP001630127">
    <property type="component" value="Unassembled WGS sequence"/>
</dbReference>
<organism evidence="14 15">
    <name type="scientific">Cinchona calisaya</name>
    <dbReference type="NCBI Taxonomy" id="153742"/>
    <lineage>
        <taxon>Eukaryota</taxon>
        <taxon>Viridiplantae</taxon>
        <taxon>Streptophyta</taxon>
        <taxon>Embryophyta</taxon>
        <taxon>Tracheophyta</taxon>
        <taxon>Spermatophyta</taxon>
        <taxon>Magnoliopsida</taxon>
        <taxon>eudicotyledons</taxon>
        <taxon>Gunneridae</taxon>
        <taxon>Pentapetalae</taxon>
        <taxon>asterids</taxon>
        <taxon>lamiids</taxon>
        <taxon>Gentianales</taxon>
        <taxon>Rubiaceae</taxon>
        <taxon>Cinchonoideae</taxon>
        <taxon>Cinchoneae</taxon>
        <taxon>Cinchona</taxon>
    </lineage>
</organism>
<dbReference type="EMBL" id="JBJUIK010000011">
    <property type="protein sequence ID" value="KAL3511761.1"/>
    <property type="molecule type" value="Genomic_DNA"/>
</dbReference>
<evidence type="ECO:0000256" key="6">
    <source>
        <dbReference type="ARBA" id="ARBA00022694"/>
    </source>
</evidence>
<proteinExistence type="inferred from homology"/>
<comment type="cofactor">
    <cofactor evidence="2">
        <name>Zn(2+)</name>
        <dbReference type="ChEBI" id="CHEBI:29105"/>
    </cofactor>
</comment>
<feature type="region of interest" description="Disordered" evidence="12">
    <location>
        <begin position="86"/>
        <end position="116"/>
    </location>
</feature>
<evidence type="ECO:0000313" key="14">
    <source>
        <dbReference type="EMBL" id="KAL3511761.1"/>
    </source>
</evidence>
<dbReference type="CDD" id="cd07718">
    <property type="entry name" value="RNaseZ_ELAC1_ELAC2-C-term-like_MBL-fold"/>
    <property type="match status" value="1"/>
</dbReference>
<name>A0ABD2YWS5_9GENT</name>
<evidence type="ECO:0000256" key="8">
    <source>
        <dbReference type="ARBA" id="ARBA00022723"/>
    </source>
</evidence>
<comment type="similarity">
    <text evidence="3">Belongs to the RNase Z family.</text>
</comment>
<keyword evidence="8" id="KW-0479">Metal-binding</keyword>
<comment type="subunit">
    <text evidence="4">Homodimer.</text>
</comment>
<protein>
    <recommendedName>
        <fullName evidence="5">ribonuclease Z</fullName>
        <ecNumber evidence="5">3.1.26.11</ecNumber>
    </recommendedName>
</protein>
<evidence type="ECO:0000256" key="12">
    <source>
        <dbReference type="SAM" id="MobiDB-lite"/>
    </source>
</evidence>
<dbReference type="InterPro" id="IPR036866">
    <property type="entry name" value="RibonucZ/Hydroxyglut_hydro"/>
</dbReference>